<feature type="compositionally biased region" description="Gly residues" evidence="1">
    <location>
        <begin position="586"/>
        <end position="598"/>
    </location>
</feature>
<evidence type="ECO:0000313" key="3">
    <source>
        <dbReference type="Proteomes" id="UP001189429"/>
    </source>
</evidence>
<feature type="region of interest" description="Disordered" evidence="1">
    <location>
        <begin position="327"/>
        <end position="389"/>
    </location>
</feature>
<name>A0ABN9Y0A6_9DINO</name>
<comment type="caution">
    <text evidence="2">The sequence shown here is derived from an EMBL/GenBank/DDBJ whole genome shotgun (WGS) entry which is preliminary data.</text>
</comment>
<reference evidence="2" key="1">
    <citation type="submission" date="2023-10" db="EMBL/GenBank/DDBJ databases">
        <authorList>
            <person name="Chen Y."/>
            <person name="Shah S."/>
            <person name="Dougan E. K."/>
            <person name="Thang M."/>
            <person name="Chan C."/>
        </authorList>
    </citation>
    <scope>NUCLEOTIDE SEQUENCE [LARGE SCALE GENOMIC DNA]</scope>
</reference>
<evidence type="ECO:0000256" key="1">
    <source>
        <dbReference type="SAM" id="MobiDB-lite"/>
    </source>
</evidence>
<gene>
    <name evidence="2" type="ORF">PCOR1329_LOCUS81405</name>
</gene>
<feature type="region of interest" description="Disordered" evidence="1">
    <location>
        <begin position="842"/>
        <end position="875"/>
    </location>
</feature>
<feature type="compositionally biased region" description="Low complexity" evidence="1">
    <location>
        <begin position="553"/>
        <end position="579"/>
    </location>
</feature>
<organism evidence="2 3">
    <name type="scientific">Prorocentrum cordatum</name>
    <dbReference type="NCBI Taxonomy" id="2364126"/>
    <lineage>
        <taxon>Eukaryota</taxon>
        <taxon>Sar</taxon>
        <taxon>Alveolata</taxon>
        <taxon>Dinophyceae</taxon>
        <taxon>Prorocentrales</taxon>
        <taxon>Prorocentraceae</taxon>
        <taxon>Prorocentrum</taxon>
    </lineage>
</organism>
<evidence type="ECO:0000313" key="2">
    <source>
        <dbReference type="EMBL" id="CAK0905848.1"/>
    </source>
</evidence>
<feature type="compositionally biased region" description="Low complexity" evidence="1">
    <location>
        <begin position="339"/>
        <end position="357"/>
    </location>
</feature>
<feature type="compositionally biased region" description="Gly residues" evidence="1">
    <location>
        <begin position="363"/>
        <end position="381"/>
    </location>
</feature>
<proteinExistence type="predicted"/>
<feature type="compositionally biased region" description="Acidic residues" evidence="1">
    <location>
        <begin position="720"/>
        <end position="740"/>
    </location>
</feature>
<keyword evidence="3" id="KW-1185">Reference proteome</keyword>
<feature type="region of interest" description="Disordered" evidence="1">
    <location>
        <begin position="720"/>
        <end position="784"/>
    </location>
</feature>
<feature type="region of interest" description="Disordered" evidence="1">
    <location>
        <begin position="535"/>
        <end position="649"/>
    </location>
</feature>
<protein>
    <submittedName>
        <fullName evidence="2">Uncharacterized protein</fullName>
    </submittedName>
</protein>
<sequence>MLDSTPAAGQLPAGPGGFAGLAQEPGWANGLRALVGPCLHEHRRAPSFTLFFFAAASRKGSGVLAQSLEEGRAAIGAASHSTETTACARWATLGPATGVSAALGPASSPEVLDHALAGVQALGCLFFRRACPDWQAEAAGLVALAQSAAPPRSHRRAIVDRQWWQGNVAAEDARCRGPSPRRASPTRQGSVGEAADVVFAQMSTDAAGQHVNLYEVLSCAALLSLHLRQDQKLVVLALLWSSQQDGALGVSQACSLLGSVLLGLHRLGVLLHSPPQEAEIVNDVCRLLWVLRRSQPARDDGLQLEELLLVSRLDASISRVLGAFSAPGAAGATPRESRAPSVAPARAGSPAPAAGRPLKAPVRGGGGRGSGGGGLPLGGHGRAAQAPGRVSTVTASSVMSRREVLEAFGIFQAIAAEQAASPVAEHVVGWGSEDLRLTVDQMLAYGVVSPELAAAALHTFGWDPSHVVTEGDFLTLFVPCDVNDPAALEFQAGFRNAWMNLHSDPEGSMASPVGSANARSWEFGGDDFAEVLCAAPQPGPASVRPSSAPPGLSAARRAPVAAKPGAAPDAGAAAASGYPRPRPSRAGGGPPAAGGGTPASGPVPAGAGAGAAEAEGAVPVPAPAGGSVGGGAAETEEAEPAPAGGAGAMAGADDSVGIGSSGSGAAPGTAARTLVEAAGACAECEEEDEVAGVGAEVATFAGADPEICAEVEDDVAEEALEEQEQEAEEAVEEQEQEAVDEEQKTVDVSATACVASPASQSASPELEDDEAEVDEEQDAVCDSAAACVSSPASKSAASYAEESFEEASSAGGSSPGRGAPSARGEGAACDGDVSYEDFVRRAAETRPASAQPAPGTPPTVERPSGPPLAAPGTPLAVEVFPKPAPACAAQGPVPSTPVEAFAAPRAGTATPVAVEFPAGHMPVFAGGAPAAVAAPFEFGEALHLHGAATQEAAQAQQQAAACQLVVLQQAGLLPPTPVLALAWQAAQQQAAAVLLRQQQQQLEGQEWQRALAEATLQQPPPQLEDQAAEWS</sequence>
<feature type="compositionally biased region" description="Low complexity" evidence="1">
    <location>
        <begin position="599"/>
        <end position="625"/>
    </location>
</feature>
<dbReference type="EMBL" id="CAUYUJ010021614">
    <property type="protein sequence ID" value="CAK0905848.1"/>
    <property type="molecule type" value="Genomic_DNA"/>
</dbReference>
<accession>A0ABN9Y0A6</accession>
<feature type="compositionally biased region" description="Low complexity" evidence="1">
    <location>
        <begin position="806"/>
        <end position="822"/>
    </location>
</feature>
<dbReference type="Proteomes" id="UP001189429">
    <property type="component" value="Unassembled WGS sequence"/>
</dbReference>
<feature type="region of interest" description="Disordered" evidence="1">
    <location>
        <begin position="806"/>
        <end position="830"/>
    </location>
</feature>
<feature type="compositionally biased region" description="Acidic residues" evidence="1">
    <location>
        <begin position="765"/>
        <end position="779"/>
    </location>
</feature>